<feature type="binding site" evidence="1">
    <location>
        <begin position="97"/>
        <end position="101"/>
    </location>
    <ligand>
        <name>substrate</name>
    </ligand>
</feature>
<dbReference type="STRING" id="33528.ENSGAFP00000013990"/>
<sequence>MRFRLLRRNLLLLLGVIFVLVTLLFSTRVLVISEDDPRADSSRNVDSNGNQGTNSCEVFHFGSVSELTQSVYSANYKQCVHNADRFPGEPQLVLVVQVHNRPEYLRLLIRSLETAAEVHSFLLIFSHDYFSQEINTIVQGITFCKVLQIYFPFSTQLYPKEFPGQDPRDCPRDMSKDMARKTGCLNADHPDSYGHYREAFVTQTKHHWWWKLHFVWERVQVMQGYSGFAVFLEEDNYILPDFFHVYKLMIEFRKTSCLDCDLLALGNHNGVIDFTSMSDKVLTSGWMSTKHNIGMGISREVYYKLMGCSKDYCTYDDYNWDWTLQHLSGTCISKPLKVLVAQGSRVLHTGDCGLHQKDNCRPEQASQKVRESLQKAKEGLFPPRLVLSRAEPVEHKPHMKNGGWGDVRDHALCNNYSKRQLDVNVDVGRDVCHVTRAPVFIGPPLFRVYFRKSAPVHIMAHWFHRNPLKATAPVSFNFYGVAGSPAANKICNDLRTTRARLLEMFTDSTCTPEIMKNASDAYFSLLQGKCTHVGHKVRARFISSLDGSTQENKMRFIQNFKWTDTLQGNIPSAQQDAVFEMVSMAFNVAVWYTKFASRLAGKENITEPEAKDVHKSLKVAAGIFKTLKEVHVPRLITPAEKGRDLEPRVMDAYIIQCQAEAQEVTIARAIELKHNASLIAALAFETANFYQKADHTLNTLEPECSSKWRKYLQLKQYFYMAYAFCYHGQTLLASDKCGESIRSLQEAEKCTRFFSYSRAEALCKEYRQTKGPGTTAKPSEQLFFLKLGALIKTTLEKCQRENGFIYFHKVPAEPPQLELKASYGLAEPVPFELPPLSEQCTPEVYATFDLTKGAKNDKAKPKEEEVKPVKEPDLKPQKDTGCVLS</sequence>
<organism evidence="6 7">
    <name type="scientific">Gambusia affinis</name>
    <name type="common">Western mosquitofish</name>
    <name type="synonym">Heterandria affinis</name>
    <dbReference type="NCBI Taxonomy" id="33528"/>
    <lineage>
        <taxon>Eukaryota</taxon>
        <taxon>Metazoa</taxon>
        <taxon>Chordata</taxon>
        <taxon>Craniata</taxon>
        <taxon>Vertebrata</taxon>
        <taxon>Euteleostomi</taxon>
        <taxon>Actinopterygii</taxon>
        <taxon>Neopterygii</taxon>
        <taxon>Teleostei</taxon>
        <taxon>Neoteleostei</taxon>
        <taxon>Acanthomorphata</taxon>
        <taxon>Ovalentaria</taxon>
        <taxon>Atherinomorphae</taxon>
        <taxon>Cyprinodontiformes</taxon>
        <taxon>Poeciliidae</taxon>
        <taxon>Poeciliinae</taxon>
        <taxon>Gambusia</taxon>
    </lineage>
</organism>
<feature type="domain" description="BRO1" evidence="5">
    <location>
        <begin position="555"/>
        <end position="885"/>
    </location>
</feature>
<dbReference type="GO" id="GO:0008455">
    <property type="term" value="F:alpha-1,6-mannosylglycoprotein 2-beta-N-acetylglucosaminyltransferase activity"/>
    <property type="evidence" value="ECO:0007669"/>
    <property type="project" value="InterPro"/>
</dbReference>
<dbReference type="GO" id="GO:0000139">
    <property type="term" value="C:Golgi membrane"/>
    <property type="evidence" value="ECO:0007669"/>
    <property type="project" value="TreeGrafter"/>
</dbReference>
<feature type="compositionally biased region" description="Basic and acidic residues" evidence="4">
    <location>
        <begin position="852"/>
        <end position="878"/>
    </location>
</feature>
<gene>
    <name evidence="6" type="ORF">CCH79_00000269</name>
</gene>
<evidence type="ECO:0000256" key="4">
    <source>
        <dbReference type="SAM" id="MobiDB-lite"/>
    </source>
</evidence>
<dbReference type="GO" id="GO:0009312">
    <property type="term" value="P:oligosaccharide biosynthetic process"/>
    <property type="evidence" value="ECO:0007669"/>
    <property type="project" value="InterPro"/>
</dbReference>
<feature type="binding site" evidence="1">
    <location>
        <begin position="203"/>
        <end position="207"/>
    </location>
    <ligand>
        <name>substrate</name>
    </ligand>
</feature>
<dbReference type="UniPathway" id="UPA00378"/>
<feature type="disulfide bond" evidence="3">
    <location>
        <begin position="308"/>
        <end position="331"/>
    </location>
</feature>
<keyword evidence="7" id="KW-1185">Reference proteome</keyword>
<feature type="disulfide bond" evidence="3">
    <location>
        <begin position="170"/>
        <end position="184"/>
    </location>
</feature>
<proteinExistence type="predicted"/>
<dbReference type="EMBL" id="NHOQ01001000">
    <property type="protein sequence ID" value="PWA27569.1"/>
    <property type="molecule type" value="Genomic_DNA"/>
</dbReference>
<feature type="disulfide bond" evidence="3">
    <location>
        <begin position="257"/>
        <end position="260"/>
    </location>
</feature>
<dbReference type="InterPro" id="IPR007754">
    <property type="entry name" value="GlcNAc_II"/>
</dbReference>
<feature type="disulfide bond" evidence="3">
    <location>
        <begin position="313"/>
        <end position="413"/>
    </location>
</feature>
<name>A0A315VYN1_GAMAF</name>
<keyword evidence="2" id="KW-0464">Manganese</keyword>
<dbReference type="InterPro" id="IPR004328">
    <property type="entry name" value="BRO1_dom"/>
</dbReference>
<comment type="cofactor">
    <cofactor evidence="2">
        <name>Mn(2+)</name>
        <dbReference type="ChEBI" id="CHEBI:29035"/>
    </cofactor>
</comment>
<dbReference type="Gene3D" id="1.25.40.280">
    <property type="entry name" value="alix/aip1 like domains"/>
    <property type="match status" value="1"/>
</dbReference>
<evidence type="ECO:0000256" key="1">
    <source>
        <dbReference type="PIRSR" id="PIRSR607754-1"/>
    </source>
</evidence>
<dbReference type="SMART" id="SM01041">
    <property type="entry name" value="BRO1"/>
    <property type="match status" value="1"/>
</dbReference>
<keyword evidence="2" id="KW-0479">Metal-binding</keyword>
<feature type="binding site" evidence="2">
    <location>
        <position position="348"/>
    </location>
    <ligand>
        <name>Mn(2+)</name>
        <dbReference type="ChEBI" id="CHEBI:29035"/>
    </ligand>
</feature>
<dbReference type="Pfam" id="PF05060">
    <property type="entry name" value="MGAT2"/>
    <property type="match status" value="1"/>
</dbReference>
<dbReference type="InterPro" id="IPR038499">
    <property type="entry name" value="BRO1_sf"/>
</dbReference>
<dbReference type="Pfam" id="PF03097">
    <property type="entry name" value="BRO1"/>
    <property type="match status" value="1"/>
</dbReference>
<dbReference type="Proteomes" id="UP000250572">
    <property type="component" value="Unassembled WGS sequence"/>
</dbReference>
<evidence type="ECO:0000256" key="3">
    <source>
        <dbReference type="PIRSR" id="PIRSR607754-3"/>
    </source>
</evidence>
<dbReference type="GO" id="GO:0006487">
    <property type="term" value="P:protein N-linked glycosylation"/>
    <property type="evidence" value="ECO:0007669"/>
    <property type="project" value="TreeGrafter"/>
</dbReference>
<comment type="caution">
    <text evidence="6">The sequence shown here is derived from an EMBL/GenBank/DDBJ whole genome shotgun (WGS) entry which is preliminary data.</text>
</comment>
<reference evidence="6 7" key="1">
    <citation type="journal article" date="2018" name="G3 (Bethesda)">
        <title>A High-Quality Reference Genome for the Invasive Mosquitofish Gambusia affinis Using a Chicago Library.</title>
        <authorList>
            <person name="Hoffberg S.L."/>
            <person name="Troendle N.J."/>
            <person name="Glenn T.C."/>
            <person name="Mahmud O."/>
            <person name="Louha S."/>
            <person name="Chalopin D."/>
            <person name="Bennetzen J.L."/>
            <person name="Mauricio R."/>
        </authorList>
    </citation>
    <scope>NUCLEOTIDE SEQUENCE [LARGE SCALE GENOMIC DNA]</scope>
    <source>
        <strain evidence="6">NE01/NJP1002.9</strain>
        <tissue evidence="6">Muscle</tissue>
    </source>
</reference>
<evidence type="ECO:0000259" key="5">
    <source>
        <dbReference type="PROSITE" id="PS51180"/>
    </source>
</evidence>
<accession>A0A315VYN1</accession>
<dbReference type="AlphaFoldDB" id="A0A315VYN1"/>
<evidence type="ECO:0000313" key="7">
    <source>
        <dbReference type="Proteomes" id="UP000250572"/>
    </source>
</evidence>
<dbReference type="SUPFAM" id="SSF53448">
    <property type="entry name" value="Nucleotide-diphospho-sugar transferases"/>
    <property type="match status" value="1"/>
</dbReference>
<keyword evidence="3" id="KW-1015">Disulfide bond</keyword>
<feature type="binding site" evidence="1">
    <location>
        <position position="128"/>
    </location>
    <ligand>
        <name>substrate</name>
    </ligand>
</feature>
<feature type="region of interest" description="Disordered" evidence="4">
    <location>
        <begin position="852"/>
        <end position="885"/>
    </location>
</feature>
<evidence type="ECO:0000313" key="6">
    <source>
        <dbReference type="EMBL" id="PWA27569.1"/>
    </source>
</evidence>
<dbReference type="PROSITE" id="PS51180">
    <property type="entry name" value="BRO1"/>
    <property type="match status" value="1"/>
</dbReference>
<dbReference type="InterPro" id="IPR029044">
    <property type="entry name" value="Nucleotide-diphossugar_trans"/>
</dbReference>
<dbReference type="GO" id="GO:0005795">
    <property type="term" value="C:Golgi stack"/>
    <property type="evidence" value="ECO:0007669"/>
    <property type="project" value="InterPro"/>
</dbReference>
<evidence type="ECO:0000256" key="2">
    <source>
        <dbReference type="PIRSR" id="PIRSR607754-2"/>
    </source>
</evidence>
<dbReference type="CDD" id="cd09243">
    <property type="entry name" value="BRO1_Brox_like"/>
    <property type="match status" value="1"/>
</dbReference>
<feature type="binding site" evidence="2">
    <location>
        <position position="235"/>
    </location>
    <ligand>
        <name>Mn(2+)</name>
        <dbReference type="ChEBI" id="CHEBI:29035"/>
    </ligand>
</feature>
<feature type="disulfide bond" evidence="3">
    <location>
        <begin position="352"/>
        <end position="360"/>
    </location>
</feature>
<dbReference type="GO" id="GO:0046872">
    <property type="term" value="F:metal ion binding"/>
    <property type="evidence" value="ECO:0007669"/>
    <property type="project" value="UniProtKB-KW"/>
</dbReference>
<dbReference type="Gene3D" id="3.90.550.10">
    <property type="entry name" value="Spore Coat Polysaccharide Biosynthesis Protein SpsA, Chain A"/>
    <property type="match status" value="1"/>
</dbReference>
<protein>
    <recommendedName>
        <fullName evidence="5">BRO1 domain-containing protein</fullName>
    </recommendedName>
</protein>
<dbReference type="PANTHER" id="PTHR12871">
    <property type="entry name" value="BETA-1,2-N-ACETYLGLUCOSAMINYLTRANSFERASE II"/>
    <property type="match status" value="1"/>
</dbReference>
<dbReference type="PANTHER" id="PTHR12871:SF3">
    <property type="entry name" value="ALPHA-1,6-MANNOSYL-GLYCOPROTEIN 2-BETA-N-ACETYLGLUCOSAMINYLTRANSFERASE"/>
    <property type="match status" value="1"/>
</dbReference>